<dbReference type="PANTHER" id="PTHR33271:SF1">
    <property type="entry name" value="RMLC-LIKE JELLY ROLL PROTEIN-RELATED"/>
    <property type="match status" value="1"/>
</dbReference>
<dbReference type="PANTHER" id="PTHR33271">
    <property type="entry name" value="OS04G0445200 PROTEIN"/>
    <property type="match status" value="1"/>
</dbReference>
<dbReference type="CDD" id="cd02227">
    <property type="entry name" value="cupin_TM1112-like"/>
    <property type="match status" value="1"/>
</dbReference>
<dbReference type="InterPro" id="IPR014710">
    <property type="entry name" value="RmlC-like_jellyroll"/>
</dbReference>
<dbReference type="InterPro" id="IPR008579">
    <property type="entry name" value="UGlyAH_Cupin_dom"/>
</dbReference>
<sequence length="102" mass="11446">MAAAATTIEIFGVKIEKNPPQSKLDELGVSTWKKWGCKPSKFPWTFEATETMYLLEGEVKVSVDGYEGSFEIRAGDLVVFPKGMKITWDVLEAVSKHYSLEK</sequence>
<evidence type="ECO:0000313" key="3">
    <source>
        <dbReference type="Proteomes" id="UP001314170"/>
    </source>
</evidence>
<dbReference type="InterPro" id="IPR011051">
    <property type="entry name" value="RmlC_Cupin_sf"/>
</dbReference>
<proteinExistence type="predicted"/>
<dbReference type="Pfam" id="PF05899">
    <property type="entry name" value="Cupin_3"/>
    <property type="match status" value="1"/>
</dbReference>
<comment type="caution">
    <text evidence="2">The sequence shown here is derived from an EMBL/GenBank/DDBJ whole genome shotgun (WGS) entry which is preliminary data.</text>
</comment>
<feature type="domain" description="(S)-ureidoglycine aminohydrolase cupin" evidence="1">
    <location>
        <begin position="25"/>
        <end position="98"/>
    </location>
</feature>
<accession>A0AAV1RUW8</accession>
<gene>
    <name evidence="2" type="ORF">DCAF_LOCUS15153</name>
</gene>
<dbReference type="AlphaFoldDB" id="A0AAV1RUW8"/>
<organism evidence="2 3">
    <name type="scientific">Dovyalis caffra</name>
    <dbReference type="NCBI Taxonomy" id="77055"/>
    <lineage>
        <taxon>Eukaryota</taxon>
        <taxon>Viridiplantae</taxon>
        <taxon>Streptophyta</taxon>
        <taxon>Embryophyta</taxon>
        <taxon>Tracheophyta</taxon>
        <taxon>Spermatophyta</taxon>
        <taxon>Magnoliopsida</taxon>
        <taxon>eudicotyledons</taxon>
        <taxon>Gunneridae</taxon>
        <taxon>Pentapetalae</taxon>
        <taxon>rosids</taxon>
        <taxon>fabids</taxon>
        <taxon>Malpighiales</taxon>
        <taxon>Salicaceae</taxon>
        <taxon>Flacourtieae</taxon>
        <taxon>Dovyalis</taxon>
    </lineage>
</organism>
<evidence type="ECO:0000313" key="2">
    <source>
        <dbReference type="EMBL" id="CAK7340072.1"/>
    </source>
</evidence>
<dbReference type="SUPFAM" id="SSF51182">
    <property type="entry name" value="RmlC-like cupins"/>
    <property type="match status" value="1"/>
</dbReference>
<reference evidence="2 3" key="1">
    <citation type="submission" date="2024-01" db="EMBL/GenBank/DDBJ databases">
        <authorList>
            <person name="Waweru B."/>
        </authorList>
    </citation>
    <scope>NUCLEOTIDE SEQUENCE [LARGE SCALE GENOMIC DNA]</scope>
</reference>
<dbReference type="Proteomes" id="UP001314170">
    <property type="component" value="Unassembled WGS sequence"/>
</dbReference>
<protein>
    <recommendedName>
        <fullName evidence="1">(S)-ureidoglycine aminohydrolase cupin domain-containing protein</fullName>
    </recommendedName>
</protein>
<dbReference type="EMBL" id="CAWUPB010001159">
    <property type="protein sequence ID" value="CAK7340072.1"/>
    <property type="molecule type" value="Genomic_DNA"/>
</dbReference>
<dbReference type="Gene3D" id="2.60.120.10">
    <property type="entry name" value="Jelly Rolls"/>
    <property type="match status" value="1"/>
</dbReference>
<evidence type="ECO:0000259" key="1">
    <source>
        <dbReference type="Pfam" id="PF05899"/>
    </source>
</evidence>
<keyword evidence="3" id="KW-1185">Reference proteome</keyword>
<name>A0AAV1RUW8_9ROSI</name>